<dbReference type="Pfam" id="PF11159">
    <property type="entry name" value="DUF2939"/>
    <property type="match status" value="1"/>
</dbReference>
<sequence>MIIKRFCRQIVNTQKKKMKNVKAGAVLAVVAFVLLLGYMFATPYITVNQMKAAVKNHDADALSVHVDFPALRQNLKDQLNANILDNISSENADEENQFAAFGAALGGMMAERMIDAIVTPAGMTRMMENQQFGVEGTGDTSADRIEKEPFADAVMSYESFNKFVVTLPESESGKEVKYIFSRRGMGWKLSDIMLPL</sequence>
<dbReference type="Proteomes" id="UP000246278">
    <property type="component" value="Unassembled WGS sequence"/>
</dbReference>
<dbReference type="EMBL" id="PDNZ01000001">
    <property type="protein sequence ID" value="PWW83021.1"/>
    <property type="molecule type" value="Genomic_DNA"/>
</dbReference>
<name>A0A317TB89_9CHLB</name>
<evidence type="ECO:0008006" key="3">
    <source>
        <dbReference type="Google" id="ProtNLM"/>
    </source>
</evidence>
<reference evidence="2" key="1">
    <citation type="submission" date="2017-10" db="EMBL/GenBank/DDBJ databases">
        <authorList>
            <person name="Gaisin V.A."/>
            <person name="Rysina M.S."/>
            <person name="Grouzdev D.S."/>
        </authorList>
    </citation>
    <scope>NUCLEOTIDE SEQUENCE [LARGE SCALE GENOMIC DNA]</scope>
    <source>
        <strain evidence="2">V1</strain>
    </source>
</reference>
<organism evidence="1 2">
    <name type="scientific">Prosthecochloris marina</name>
    <dbReference type="NCBI Taxonomy" id="2017681"/>
    <lineage>
        <taxon>Bacteria</taxon>
        <taxon>Pseudomonadati</taxon>
        <taxon>Chlorobiota</taxon>
        <taxon>Chlorobiia</taxon>
        <taxon>Chlorobiales</taxon>
        <taxon>Chlorobiaceae</taxon>
        <taxon>Prosthecochloris</taxon>
    </lineage>
</organism>
<accession>A0A317TB89</accession>
<dbReference type="OrthoDB" id="5739641at2"/>
<keyword evidence="2" id="KW-1185">Reference proteome</keyword>
<proteinExistence type="predicted"/>
<dbReference type="InterPro" id="IPR021330">
    <property type="entry name" value="DUF2939"/>
</dbReference>
<comment type="caution">
    <text evidence="1">The sequence shown here is derived from an EMBL/GenBank/DDBJ whole genome shotgun (WGS) entry which is preliminary data.</text>
</comment>
<evidence type="ECO:0000313" key="1">
    <source>
        <dbReference type="EMBL" id="PWW83021.1"/>
    </source>
</evidence>
<evidence type="ECO:0000313" key="2">
    <source>
        <dbReference type="Proteomes" id="UP000246278"/>
    </source>
</evidence>
<dbReference type="AlphaFoldDB" id="A0A317TB89"/>
<gene>
    <name evidence="1" type="ORF">CR164_00180</name>
</gene>
<protein>
    <recommendedName>
        <fullName evidence="3">DUF2939 domain-containing protein</fullName>
    </recommendedName>
</protein>